<dbReference type="Proteomes" id="UP000595564">
    <property type="component" value="Chromosome"/>
</dbReference>
<evidence type="ECO:0000256" key="5">
    <source>
        <dbReference type="ARBA" id="ARBA00023136"/>
    </source>
</evidence>
<evidence type="ECO:0000256" key="2">
    <source>
        <dbReference type="ARBA" id="ARBA00022475"/>
    </source>
</evidence>
<feature type="transmembrane region" description="Helical" evidence="6">
    <location>
        <begin position="176"/>
        <end position="194"/>
    </location>
</feature>
<dbReference type="InterPro" id="IPR051258">
    <property type="entry name" value="Diverse_Substrate_Transporter"/>
</dbReference>
<sequence length="288" mass="32075">MGDELKLTKAEFILLTMTAIWGLTFPLIKGAVAYVPPFAFLSMRFFLAVIVLSFFLKPEFNKKNVKWGLIIGFFLFAGMACQTIGLMYTKASRSGFITGFLVFLVPLFDYLIFKKKPTIFAIIGVFLALGGLYLLSSPEGGGFNIGDFLTLLSAGFFAFQVIFIEHSTTRYNGDTIVFFQIASTFIFSFIASTLTEKWNFRIDIPLIVAVIVTGVFATALALLMQGKYQKETTTVRAGIIYSMEPVFALFFSFLILSEKLPEKGIIGGFLVFSGMLISNFKSKEINQE</sequence>
<keyword evidence="4 6" id="KW-1133">Transmembrane helix</keyword>
<evidence type="ECO:0000256" key="6">
    <source>
        <dbReference type="SAM" id="Phobius"/>
    </source>
</evidence>
<feature type="transmembrane region" description="Helical" evidence="6">
    <location>
        <begin position="68"/>
        <end position="88"/>
    </location>
</feature>
<feature type="transmembrane region" description="Helical" evidence="6">
    <location>
        <begin position="38"/>
        <end position="56"/>
    </location>
</feature>
<keyword evidence="2" id="KW-1003">Cell membrane</keyword>
<evidence type="ECO:0000259" key="7">
    <source>
        <dbReference type="Pfam" id="PF00892"/>
    </source>
</evidence>
<keyword evidence="5 6" id="KW-0472">Membrane</keyword>
<dbReference type="GO" id="GO:0005886">
    <property type="term" value="C:plasma membrane"/>
    <property type="evidence" value="ECO:0007669"/>
    <property type="project" value="UniProtKB-SubCell"/>
</dbReference>
<feature type="domain" description="EamA" evidence="7">
    <location>
        <begin position="145"/>
        <end position="279"/>
    </location>
</feature>
<feature type="transmembrane region" description="Helical" evidence="6">
    <location>
        <begin position="238"/>
        <end position="257"/>
    </location>
</feature>
<evidence type="ECO:0000256" key="4">
    <source>
        <dbReference type="ARBA" id="ARBA00022989"/>
    </source>
</evidence>
<evidence type="ECO:0000313" key="8">
    <source>
        <dbReference type="EMBL" id="BBB31893.1"/>
    </source>
</evidence>
<gene>
    <name evidence="8" type="ORF">TTHT_0271</name>
</gene>
<name>A0A7R6PDX7_9BACT</name>
<keyword evidence="9" id="KW-1185">Reference proteome</keyword>
<organism evidence="8 9">
    <name type="scientific">Thermotomaculum hydrothermale</name>
    <dbReference type="NCBI Taxonomy" id="981385"/>
    <lineage>
        <taxon>Bacteria</taxon>
        <taxon>Pseudomonadati</taxon>
        <taxon>Acidobacteriota</taxon>
        <taxon>Holophagae</taxon>
        <taxon>Thermotomaculales</taxon>
        <taxon>Thermotomaculaceae</taxon>
        <taxon>Thermotomaculum</taxon>
    </lineage>
</organism>
<feature type="transmembrane region" description="Helical" evidence="6">
    <location>
        <begin position="206"/>
        <end position="226"/>
    </location>
</feature>
<evidence type="ECO:0000313" key="9">
    <source>
        <dbReference type="Proteomes" id="UP000595564"/>
    </source>
</evidence>
<dbReference type="KEGG" id="thyd:TTHT_0271"/>
<evidence type="ECO:0000256" key="3">
    <source>
        <dbReference type="ARBA" id="ARBA00022692"/>
    </source>
</evidence>
<reference evidence="8 9" key="1">
    <citation type="journal article" date="2012" name="Extremophiles">
        <title>Thermotomaculum hydrothermale gen. nov., sp. nov., a novel heterotrophic thermophile within the phylum Acidobacteria from a deep-sea hydrothermal vent chimney in the Southern Okinawa Trough.</title>
        <authorList>
            <person name="Izumi H."/>
            <person name="Nunoura T."/>
            <person name="Miyazaki M."/>
            <person name="Mino S."/>
            <person name="Toki T."/>
            <person name="Takai K."/>
            <person name="Sako Y."/>
            <person name="Sawabe T."/>
            <person name="Nakagawa S."/>
        </authorList>
    </citation>
    <scope>NUCLEOTIDE SEQUENCE [LARGE SCALE GENOMIC DNA]</scope>
    <source>
        <strain evidence="8 9">AC55</strain>
    </source>
</reference>
<protein>
    <recommendedName>
        <fullName evidence="7">EamA domain-containing protein</fullName>
    </recommendedName>
</protein>
<dbReference type="EMBL" id="AP017470">
    <property type="protein sequence ID" value="BBB31893.1"/>
    <property type="molecule type" value="Genomic_DNA"/>
</dbReference>
<dbReference type="InterPro" id="IPR037185">
    <property type="entry name" value="EmrE-like"/>
</dbReference>
<dbReference type="AlphaFoldDB" id="A0A7R6PDX7"/>
<keyword evidence="3 6" id="KW-0812">Transmembrane</keyword>
<dbReference type="InterPro" id="IPR000620">
    <property type="entry name" value="EamA_dom"/>
</dbReference>
<feature type="transmembrane region" description="Helical" evidence="6">
    <location>
        <begin position="12"/>
        <end position="32"/>
    </location>
</feature>
<feature type="domain" description="EamA" evidence="7">
    <location>
        <begin position="10"/>
        <end position="136"/>
    </location>
</feature>
<feature type="transmembrane region" description="Helical" evidence="6">
    <location>
        <begin position="142"/>
        <end position="164"/>
    </location>
</feature>
<dbReference type="SUPFAM" id="SSF103481">
    <property type="entry name" value="Multidrug resistance efflux transporter EmrE"/>
    <property type="match status" value="2"/>
</dbReference>
<dbReference type="PANTHER" id="PTHR42920:SF5">
    <property type="entry name" value="EAMA DOMAIN-CONTAINING PROTEIN"/>
    <property type="match status" value="1"/>
</dbReference>
<proteinExistence type="predicted"/>
<feature type="transmembrane region" description="Helical" evidence="6">
    <location>
        <begin position="263"/>
        <end position="280"/>
    </location>
</feature>
<accession>A0A7R6PDX7</accession>
<evidence type="ECO:0000256" key="1">
    <source>
        <dbReference type="ARBA" id="ARBA00004651"/>
    </source>
</evidence>
<dbReference type="PANTHER" id="PTHR42920">
    <property type="entry name" value="OS03G0707200 PROTEIN-RELATED"/>
    <property type="match status" value="1"/>
</dbReference>
<feature type="transmembrane region" description="Helical" evidence="6">
    <location>
        <begin position="94"/>
        <end position="112"/>
    </location>
</feature>
<dbReference type="Pfam" id="PF00892">
    <property type="entry name" value="EamA"/>
    <property type="match status" value="2"/>
</dbReference>
<feature type="transmembrane region" description="Helical" evidence="6">
    <location>
        <begin position="119"/>
        <end position="136"/>
    </location>
</feature>
<comment type="subcellular location">
    <subcellularLocation>
        <location evidence="1">Cell membrane</location>
        <topology evidence="1">Multi-pass membrane protein</topology>
    </subcellularLocation>
</comment>